<accession>A0ACA9KFN2</accession>
<reference evidence="1" key="1">
    <citation type="submission" date="2021-06" db="EMBL/GenBank/DDBJ databases">
        <authorList>
            <person name="Kallberg Y."/>
            <person name="Tangrot J."/>
            <person name="Rosling A."/>
        </authorList>
    </citation>
    <scope>NUCLEOTIDE SEQUENCE</scope>
    <source>
        <strain evidence="1">AU212A</strain>
    </source>
</reference>
<sequence>MSPVQLDLLSQNIYKGSETHSKEKPNGTHSIYRILGLQNKFKGYDYSSSKEKDKFIITRMQDNHKDAQDSCQKASSNYREASSYDMCSIPSKAKVLRAAKAEE</sequence>
<name>A0ACA9KFN2_9GLOM</name>
<evidence type="ECO:0000313" key="1">
    <source>
        <dbReference type="EMBL" id="CAG8469070.1"/>
    </source>
</evidence>
<organism evidence="1 2">
    <name type="scientific">Scutellospora calospora</name>
    <dbReference type="NCBI Taxonomy" id="85575"/>
    <lineage>
        <taxon>Eukaryota</taxon>
        <taxon>Fungi</taxon>
        <taxon>Fungi incertae sedis</taxon>
        <taxon>Mucoromycota</taxon>
        <taxon>Glomeromycotina</taxon>
        <taxon>Glomeromycetes</taxon>
        <taxon>Diversisporales</taxon>
        <taxon>Gigasporaceae</taxon>
        <taxon>Scutellospora</taxon>
    </lineage>
</organism>
<comment type="caution">
    <text evidence="1">The sequence shown here is derived from an EMBL/GenBank/DDBJ whole genome shotgun (WGS) entry which is preliminary data.</text>
</comment>
<dbReference type="EMBL" id="CAJVPM010001561">
    <property type="protein sequence ID" value="CAG8469070.1"/>
    <property type="molecule type" value="Genomic_DNA"/>
</dbReference>
<protein>
    <submittedName>
        <fullName evidence="1">5140_t:CDS:1</fullName>
    </submittedName>
</protein>
<proteinExistence type="predicted"/>
<gene>
    <name evidence="1" type="ORF">SCALOS_LOCUS1946</name>
</gene>
<evidence type="ECO:0000313" key="2">
    <source>
        <dbReference type="Proteomes" id="UP000789860"/>
    </source>
</evidence>
<keyword evidence="2" id="KW-1185">Reference proteome</keyword>
<dbReference type="Proteomes" id="UP000789860">
    <property type="component" value="Unassembled WGS sequence"/>
</dbReference>